<dbReference type="InterPro" id="IPR002559">
    <property type="entry name" value="Transposase_11"/>
</dbReference>
<dbReference type="EMBL" id="WBZB01000047">
    <property type="protein sequence ID" value="KAB3527106.1"/>
    <property type="molecule type" value="Genomic_DNA"/>
</dbReference>
<gene>
    <name evidence="4" type="ORF">F8153_13100</name>
</gene>
<dbReference type="GO" id="GO:0006313">
    <property type="term" value="P:DNA transposition"/>
    <property type="evidence" value="ECO:0007669"/>
    <property type="project" value="InterPro"/>
</dbReference>
<proteinExistence type="predicted"/>
<evidence type="ECO:0000256" key="1">
    <source>
        <dbReference type="SAM" id="Phobius"/>
    </source>
</evidence>
<evidence type="ECO:0000259" key="2">
    <source>
        <dbReference type="Pfam" id="PF01609"/>
    </source>
</evidence>
<sequence length="474" mass="54509">MLNTACKQISYFELSHEIDELTSDNSVILFDLFDNYVDLKSLIPLSFYRAYYPYAGRNRDFPLEGMIKALIVSDLLGLPSTALLISFIKFSAEFRKFLGFSRVPHKSQFSRFKSQFYDEIKKMFHHTVDFTDSLAYDCDEFKSQILITDTTGFELFVKENNPKFFENILKTSKILAKTYPDNKNFDPIKHAQSKMPKCSVANPDAKLAFLNGHFGYFRKAILSTNGFGLIRDINFIDSDNTLETDLTPQQTKDLYDSVSLIPALETYFQLHPNHDYDFFLGDAGFDSDDNYAYLYKKEITPIIPINQRNHSELPQPGYDEDGVPTCPHDPNLPMKYTGIVKGKNRSDRIQYICPKRTSKMTNGKSKVILECDNPCTKSPFGRIKNLTIHHNYRYNSAMPRSSHEWIELYKIRTVCERTIAQLKSMIQIKTTNVRSTISLQANVLLAGITQLIAFVLLYHSKIKHGKLAIKSLLR</sequence>
<keyword evidence="5" id="KW-1185">Reference proteome</keyword>
<dbReference type="OrthoDB" id="1706305at2"/>
<evidence type="ECO:0000313" key="4">
    <source>
        <dbReference type="EMBL" id="KAB3527106.1"/>
    </source>
</evidence>
<protein>
    <submittedName>
        <fullName evidence="4">Transposase</fullName>
    </submittedName>
</protein>
<name>A0A833HM37_9FIRM</name>
<evidence type="ECO:0000313" key="5">
    <source>
        <dbReference type="Proteomes" id="UP000465601"/>
    </source>
</evidence>
<reference evidence="4 5" key="1">
    <citation type="submission" date="2019-10" db="EMBL/GenBank/DDBJ databases">
        <title>Alkaliphilus serpentinus sp. nov. and Alkaliphilus pronyensis sp. nov., two novel anaerobic alkaliphilic species isolated from the serpentinized-hosted hydrothermal field of the Prony Bay (New Caledonia).</title>
        <authorList>
            <person name="Postec A."/>
        </authorList>
    </citation>
    <scope>NUCLEOTIDE SEQUENCE [LARGE SCALE GENOMIC DNA]</scope>
    <source>
        <strain evidence="4 5">LacT</strain>
    </source>
</reference>
<accession>A0A833HM37</accession>
<dbReference type="Proteomes" id="UP000465601">
    <property type="component" value="Unassembled WGS sequence"/>
</dbReference>
<keyword evidence="1" id="KW-0472">Membrane</keyword>
<dbReference type="AlphaFoldDB" id="A0A833HM37"/>
<feature type="domain" description="Transposase InsH N-terminal" evidence="3">
    <location>
        <begin position="29"/>
        <end position="114"/>
    </location>
</feature>
<organism evidence="4 5">
    <name type="scientific">Alkaliphilus serpentinus</name>
    <dbReference type="NCBI Taxonomy" id="1482731"/>
    <lineage>
        <taxon>Bacteria</taxon>
        <taxon>Bacillati</taxon>
        <taxon>Bacillota</taxon>
        <taxon>Clostridia</taxon>
        <taxon>Peptostreptococcales</taxon>
        <taxon>Natronincolaceae</taxon>
        <taxon>Alkaliphilus</taxon>
    </lineage>
</organism>
<keyword evidence="1" id="KW-0812">Transmembrane</keyword>
<dbReference type="Pfam" id="PF01609">
    <property type="entry name" value="DDE_Tnp_1"/>
    <property type="match status" value="1"/>
</dbReference>
<comment type="caution">
    <text evidence="4">The sequence shown here is derived from an EMBL/GenBank/DDBJ whole genome shotgun (WGS) entry which is preliminary data.</text>
</comment>
<feature type="transmembrane region" description="Helical" evidence="1">
    <location>
        <begin position="439"/>
        <end position="458"/>
    </location>
</feature>
<dbReference type="Pfam" id="PF05598">
    <property type="entry name" value="DUF772"/>
    <property type="match status" value="1"/>
</dbReference>
<dbReference type="InterPro" id="IPR008490">
    <property type="entry name" value="Transposase_InsH_N"/>
</dbReference>
<dbReference type="RefSeq" id="WP_151866799.1">
    <property type="nucleotide sequence ID" value="NZ_WBZB01000047.1"/>
</dbReference>
<feature type="domain" description="Transposase IS4-like" evidence="2">
    <location>
        <begin position="261"/>
        <end position="446"/>
    </location>
</feature>
<evidence type="ECO:0000259" key="3">
    <source>
        <dbReference type="Pfam" id="PF05598"/>
    </source>
</evidence>
<dbReference type="GO" id="GO:0003677">
    <property type="term" value="F:DNA binding"/>
    <property type="evidence" value="ECO:0007669"/>
    <property type="project" value="InterPro"/>
</dbReference>
<dbReference type="GO" id="GO:0004803">
    <property type="term" value="F:transposase activity"/>
    <property type="evidence" value="ECO:0007669"/>
    <property type="project" value="InterPro"/>
</dbReference>
<keyword evidence="1" id="KW-1133">Transmembrane helix</keyword>